<feature type="compositionally biased region" description="Basic and acidic residues" evidence="6">
    <location>
        <begin position="554"/>
        <end position="564"/>
    </location>
</feature>
<dbReference type="FunFam" id="1.10.10.10:FF:000014">
    <property type="entry name" value="Cullin 1"/>
    <property type="match status" value="1"/>
</dbReference>
<feature type="region of interest" description="Disordered" evidence="6">
    <location>
        <begin position="132"/>
        <end position="165"/>
    </location>
</feature>
<name>A0A9P8KCX4_AURME</name>
<dbReference type="SMART" id="SM00884">
    <property type="entry name" value="Cullin_Nedd8"/>
    <property type="match status" value="1"/>
</dbReference>
<dbReference type="FunFam" id="1.20.1310.10:FF:000002">
    <property type="entry name" value="cullin-3 isoform X1"/>
    <property type="match status" value="1"/>
</dbReference>
<dbReference type="Gene3D" id="1.20.1310.10">
    <property type="entry name" value="Cullin Repeats"/>
    <property type="match status" value="4"/>
</dbReference>
<organism evidence="8 9">
    <name type="scientific">Aureobasidium melanogenum</name>
    <name type="common">Aureobasidium pullulans var. melanogenum</name>
    <dbReference type="NCBI Taxonomy" id="46634"/>
    <lineage>
        <taxon>Eukaryota</taxon>
        <taxon>Fungi</taxon>
        <taxon>Dikarya</taxon>
        <taxon>Ascomycota</taxon>
        <taxon>Pezizomycotina</taxon>
        <taxon>Dothideomycetes</taxon>
        <taxon>Dothideomycetidae</taxon>
        <taxon>Dothideales</taxon>
        <taxon>Saccotheciaceae</taxon>
        <taxon>Aureobasidium</taxon>
    </lineage>
</organism>
<protein>
    <submittedName>
        <fullName evidence="8">Cullin-domain-containing protein</fullName>
    </submittedName>
</protein>
<dbReference type="EMBL" id="JAHFYH010000001">
    <property type="protein sequence ID" value="KAH0237950.1"/>
    <property type="molecule type" value="Genomic_DNA"/>
</dbReference>
<evidence type="ECO:0000256" key="4">
    <source>
        <dbReference type="PROSITE-ProRule" id="PRU00330"/>
    </source>
</evidence>
<dbReference type="InterPro" id="IPR016158">
    <property type="entry name" value="Cullin_homology"/>
</dbReference>
<dbReference type="PANTHER" id="PTHR11932">
    <property type="entry name" value="CULLIN"/>
    <property type="match status" value="1"/>
</dbReference>
<dbReference type="FunFam" id="1.20.1310.10:FF:000036">
    <property type="entry name" value="SCF ubiquitin ligase subunit CulC, putative"/>
    <property type="match status" value="1"/>
</dbReference>
<reference evidence="8" key="1">
    <citation type="journal article" date="2021" name="J Fungi (Basel)">
        <title>Virulence traits and population genomics of the black yeast Aureobasidium melanogenum.</title>
        <authorList>
            <person name="Cernosa A."/>
            <person name="Sun X."/>
            <person name="Gostincar C."/>
            <person name="Fang C."/>
            <person name="Gunde-Cimerman N."/>
            <person name="Song Z."/>
        </authorList>
    </citation>
    <scope>NUCLEOTIDE SEQUENCE</scope>
    <source>
        <strain evidence="8">EXF-8016</strain>
    </source>
</reference>
<dbReference type="GO" id="GO:0006511">
    <property type="term" value="P:ubiquitin-dependent protein catabolic process"/>
    <property type="evidence" value="ECO:0007669"/>
    <property type="project" value="InterPro"/>
</dbReference>
<dbReference type="Gene3D" id="1.10.10.10">
    <property type="entry name" value="Winged helix-like DNA-binding domain superfamily/Winged helix DNA-binding domain"/>
    <property type="match status" value="1"/>
</dbReference>
<dbReference type="InterPro" id="IPR036317">
    <property type="entry name" value="Cullin_homology_sf"/>
</dbReference>
<feature type="region of interest" description="Disordered" evidence="6">
    <location>
        <begin position="544"/>
        <end position="564"/>
    </location>
</feature>
<dbReference type="InterPro" id="IPR036388">
    <property type="entry name" value="WH-like_DNA-bd_sf"/>
</dbReference>
<dbReference type="SUPFAM" id="SSF74788">
    <property type="entry name" value="Cullin repeat-like"/>
    <property type="match status" value="1"/>
</dbReference>
<dbReference type="Proteomes" id="UP000767238">
    <property type="component" value="Unassembled WGS sequence"/>
</dbReference>
<dbReference type="InterPro" id="IPR016159">
    <property type="entry name" value="Cullin_repeat-like_dom_sf"/>
</dbReference>
<dbReference type="InterPro" id="IPR045093">
    <property type="entry name" value="Cullin"/>
</dbReference>
<dbReference type="PROSITE" id="PS50069">
    <property type="entry name" value="CULLIN_2"/>
    <property type="match status" value="1"/>
</dbReference>
<evidence type="ECO:0000313" key="8">
    <source>
        <dbReference type="EMBL" id="KAH0237950.1"/>
    </source>
</evidence>
<dbReference type="Pfam" id="PF10557">
    <property type="entry name" value="Cullin_Nedd8"/>
    <property type="match status" value="1"/>
</dbReference>
<sequence length="1005" mass="113654">MSILTAGTCDQDGAVVIALLGHTVRRASGACLASEGHLVRGHLLTRLGLRREGRRGTRREVTELLAAGLSDCRGLANGLDRVKVNLSVTIQLFAAASLGGEEFCQGRASHVYIAHPPSLRFPPHLKTAAPKLLSQRGNKDPERAKSKLSYRNSRSDKTTIMASRQRQKIRAPRRAIVSNMNRIQGVAGANDVDFEQTWATLSHAFGEIHTKNASALSFEQLYRAAYKIVLKKKGDDLYKKVADFEIQWLSTSVRLDIARTLQANILADLDDSLSDPSATAPERREAGTRFLAALKTAWQDHQTSMSMLTDVLMYMDRVYCADTRQPSIFSKAMSLFRDSILYSTAIASAQPPLSFLDTLSTVILDQVRMDRDGDYIDKSLIKANIYMLEGLFETDAEGEDEKLYLTRFEQDFLNKSAKFYRDESERLLKESDAGTYCRHVRRRLDEEADRCRSTISESTSAKIIKVVEDELIRQQIKALIEMDSGVQFMVANDRHEDLSLVFELESRVDPKKPELTKAIQKIIQEMGTNVNSNAMNPSIAQLTAQSTAAEDGETGEKEKAKPAEKVNQQTVAALKWVQDVLDLKDRFDRIWKLAFNQDQVLQTAQTRSFSDTINALQRSSEYISLFIDDNMKKGIKGKTEEEIDQVLEKAITLVRYLQDKDIFETYYKKHLSKRLLMGRSVSIDVEKQMLGRMKIELGNSFTLKMEAMFKDMNLSEELTSGYQTYVSKLGDNDPKRTELSINVLTSMTWPVESMRGHDEERDGALKIIYPPAIEKIKTSFEQYYTTKYSGRVLTWQGGMGTADIKGTFKLPGKDGGPPKTRVHELNVSTYMMIILSLFNDIPADGVLTYEEIAAQTNIPQNELIRNLQSLAVAPKTRILVKEPMSKGIKPTDRFSFNEKFTSKFIKVKVGVVTAGNKVENDKERKDTEKKNNDSRGFVIEAAVVRIMKQRKELSHQQLINETLTQLSQQFKPDVTMIKKKIESLIEREYLERIEDAKLPSYRYLA</sequence>
<evidence type="ECO:0000256" key="2">
    <source>
        <dbReference type="ARBA" id="ARBA00022499"/>
    </source>
</evidence>
<dbReference type="FunFam" id="1.20.1310.10:FF:000001">
    <property type="entry name" value="Cullin 3"/>
    <property type="match status" value="1"/>
</dbReference>
<dbReference type="SUPFAM" id="SSF46785">
    <property type="entry name" value="Winged helix' DNA-binding domain"/>
    <property type="match status" value="1"/>
</dbReference>
<gene>
    <name evidence="8" type="ORF">KCV03_g263</name>
</gene>
<dbReference type="FunFam" id="1.20.1310.10:FF:000061">
    <property type="entry name" value="Related to cullulin 3"/>
    <property type="match status" value="1"/>
</dbReference>
<dbReference type="Pfam" id="PF26557">
    <property type="entry name" value="Cullin_AB"/>
    <property type="match status" value="1"/>
</dbReference>
<dbReference type="SUPFAM" id="SSF75632">
    <property type="entry name" value="Cullin homology domain"/>
    <property type="match status" value="1"/>
</dbReference>
<evidence type="ECO:0000256" key="5">
    <source>
        <dbReference type="RuleBase" id="RU003829"/>
    </source>
</evidence>
<dbReference type="FunFam" id="3.30.230.130:FF:000011">
    <property type="entry name" value="SCF ubiquitin ligase subunit CulC, putative"/>
    <property type="match status" value="1"/>
</dbReference>
<evidence type="ECO:0000313" key="9">
    <source>
        <dbReference type="Proteomes" id="UP000767238"/>
    </source>
</evidence>
<comment type="caution">
    <text evidence="8">The sequence shown here is derived from an EMBL/GenBank/DDBJ whole genome shotgun (WGS) entry which is preliminary data.</text>
</comment>
<evidence type="ECO:0000259" key="7">
    <source>
        <dbReference type="PROSITE" id="PS50069"/>
    </source>
</evidence>
<dbReference type="Gene3D" id="3.30.230.130">
    <property type="entry name" value="Cullin, Chain C, Domain 2"/>
    <property type="match status" value="1"/>
</dbReference>
<dbReference type="InterPro" id="IPR019559">
    <property type="entry name" value="Cullin_neddylation_domain"/>
</dbReference>
<keyword evidence="2" id="KW-1017">Isopeptide bond</keyword>
<dbReference type="GO" id="GO:0031625">
    <property type="term" value="F:ubiquitin protein ligase binding"/>
    <property type="evidence" value="ECO:0007669"/>
    <property type="project" value="InterPro"/>
</dbReference>
<dbReference type="InterPro" id="IPR001373">
    <property type="entry name" value="Cullin_N"/>
</dbReference>
<dbReference type="InterPro" id="IPR036390">
    <property type="entry name" value="WH_DNA-bd_sf"/>
</dbReference>
<comment type="similarity">
    <text evidence="1 4 5">Belongs to the cullin family.</text>
</comment>
<evidence type="ECO:0000256" key="3">
    <source>
        <dbReference type="ARBA" id="ARBA00022843"/>
    </source>
</evidence>
<dbReference type="InterPro" id="IPR059120">
    <property type="entry name" value="Cullin-like_AB"/>
</dbReference>
<feature type="domain" description="Cullin family profile" evidence="7">
    <location>
        <begin position="618"/>
        <end position="871"/>
    </location>
</feature>
<proteinExistence type="inferred from homology"/>
<reference evidence="8" key="2">
    <citation type="submission" date="2021-08" db="EMBL/GenBank/DDBJ databases">
        <authorList>
            <person name="Gostincar C."/>
            <person name="Sun X."/>
            <person name="Song Z."/>
            <person name="Gunde-Cimerman N."/>
        </authorList>
    </citation>
    <scope>NUCLEOTIDE SEQUENCE</scope>
    <source>
        <strain evidence="8">EXF-8016</strain>
    </source>
</reference>
<dbReference type="SMART" id="SM00182">
    <property type="entry name" value="CULLIN"/>
    <property type="match status" value="1"/>
</dbReference>
<dbReference type="AlphaFoldDB" id="A0A9P8KCX4"/>
<dbReference type="Pfam" id="PF00888">
    <property type="entry name" value="Cullin"/>
    <property type="match status" value="1"/>
</dbReference>
<evidence type="ECO:0000256" key="1">
    <source>
        <dbReference type="ARBA" id="ARBA00006019"/>
    </source>
</evidence>
<feature type="non-terminal residue" evidence="8">
    <location>
        <position position="1005"/>
    </location>
</feature>
<keyword evidence="3" id="KW-0832">Ubl conjugation</keyword>
<accession>A0A9P8KCX4</accession>
<evidence type="ECO:0000256" key="6">
    <source>
        <dbReference type="SAM" id="MobiDB-lite"/>
    </source>
</evidence>